<sequence>MLKVTYTETGLHLEYSPEPLSQVLSDRVYTYARAQRPMTMQPITANIPLSAVLIQALAWTQLQDFELTRCDRDWFEVTLSGLWLTEEPEAEHGIFVTELDLRLEQRLLSLWQWSHQCQAQKLRV</sequence>
<dbReference type="NCBIfam" id="NF045647">
    <property type="entry name" value="alr0857_fam"/>
    <property type="match status" value="1"/>
</dbReference>
<protein>
    <submittedName>
        <fullName evidence="1">Uncharacterized protein</fullName>
    </submittedName>
</protein>
<name>A0A0C1YFJ0_9CYAN</name>
<dbReference type="EMBL" id="JTHE02000003">
    <property type="protein sequence ID" value="NEV67460.1"/>
    <property type="molecule type" value="Genomic_DNA"/>
</dbReference>
<dbReference type="AlphaFoldDB" id="A0A0C1YFJ0"/>
<reference evidence="1" key="3">
    <citation type="submission" date="2020-02" db="EMBL/GenBank/DDBJ databases">
        <authorList>
            <person name="Sarangi A.N."/>
            <person name="Ghosh S."/>
            <person name="Mukherjee M."/>
            <person name="Tripathy S."/>
        </authorList>
    </citation>
    <scope>NUCLEOTIDE SEQUENCE</scope>
    <source>
        <strain evidence="1">BDU141951</strain>
    </source>
</reference>
<reference evidence="1" key="1">
    <citation type="submission" date="2014-11" db="EMBL/GenBank/DDBJ databases">
        <authorList>
            <person name="Malar M.C."/>
            <person name="Sen D."/>
            <person name="Tripathy S."/>
        </authorList>
    </citation>
    <scope>NUCLEOTIDE SEQUENCE</scope>
    <source>
        <strain evidence="1">BDU141951</strain>
    </source>
</reference>
<comment type="caution">
    <text evidence="1">The sequence shown here is derived from an EMBL/GenBank/DDBJ whole genome shotgun (WGS) entry which is preliminary data.</text>
</comment>
<dbReference type="InterPro" id="IPR054664">
    <property type="entry name" value="Alr0857-like"/>
</dbReference>
<proteinExistence type="predicted"/>
<reference evidence="1" key="2">
    <citation type="journal article" date="2015" name="Genome Announc.">
        <title>Draft Genome Sequence of Filamentous Marine Cyanobacterium Lyngbya confervoides Strain BDU141951.</title>
        <authorList>
            <person name="Chandrababunaidu M.M."/>
            <person name="Sen D."/>
            <person name="Tripathy S."/>
        </authorList>
    </citation>
    <scope>NUCLEOTIDE SEQUENCE</scope>
    <source>
        <strain evidence="1">BDU141951</strain>
    </source>
</reference>
<gene>
    <name evidence="1" type="ORF">QQ91_010060</name>
</gene>
<accession>A0A0C1YFJ0</accession>
<evidence type="ECO:0000313" key="1">
    <source>
        <dbReference type="EMBL" id="NEV67460.1"/>
    </source>
</evidence>
<organism evidence="1">
    <name type="scientific">Lyngbya confervoides BDU141951</name>
    <dbReference type="NCBI Taxonomy" id="1574623"/>
    <lineage>
        <taxon>Bacteria</taxon>
        <taxon>Bacillati</taxon>
        <taxon>Cyanobacteriota</taxon>
        <taxon>Cyanophyceae</taxon>
        <taxon>Oscillatoriophycideae</taxon>
        <taxon>Oscillatoriales</taxon>
        <taxon>Microcoleaceae</taxon>
        <taxon>Lyngbya</taxon>
    </lineage>
</organism>